<keyword evidence="2" id="KW-1133">Transmembrane helix</keyword>
<feature type="region of interest" description="Disordered" evidence="1">
    <location>
        <begin position="180"/>
        <end position="208"/>
    </location>
</feature>
<keyword evidence="2" id="KW-0472">Membrane</keyword>
<name>A0AAD4QHP4_9AGAM</name>
<keyword evidence="2" id="KW-0812">Transmembrane</keyword>
<sequence length="208" mass="22692">MSASFVQVVNASTPLPPIAMPAVPTYERTRRPGLGVAPLTIVLESLLVLFLGIIGACVKAPTLEEITSNETKTRTGRIELASTVDAELRRNIQADENGTVFKARSQLTASDIDVARLAKVLKKLIARHIVPMWAERWALYATQEFVQVSRLVKPVKTEVAFTGPYAKRFRPPDSPFSITCPCGKSRASEQGPAPLDNPPDPHVPPELD</sequence>
<evidence type="ECO:0000313" key="3">
    <source>
        <dbReference type="EMBL" id="KAH9000347.1"/>
    </source>
</evidence>
<proteinExistence type="predicted"/>
<dbReference type="AlphaFoldDB" id="A0AAD4QHP4"/>
<evidence type="ECO:0000256" key="1">
    <source>
        <dbReference type="SAM" id="MobiDB-lite"/>
    </source>
</evidence>
<gene>
    <name evidence="3" type="ORF">EDB92DRAFT_1812704</name>
</gene>
<dbReference type="EMBL" id="JAKELL010000002">
    <property type="protein sequence ID" value="KAH9000347.1"/>
    <property type="molecule type" value="Genomic_DNA"/>
</dbReference>
<evidence type="ECO:0000313" key="4">
    <source>
        <dbReference type="Proteomes" id="UP001201163"/>
    </source>
</evidence>
<protein>
    <submittedName>
        <fullName evidence="3">Uncharacterized protein</fullName>
    </submittedName>
</protein>
<keyword evidence="4" id="KW-1185">Reference proteome</keyword>
<feature type="transmembrane region" description="Helical" evidence="2">
    <location>
        <begin position="36"/>
        <end position="58"/>
    </location>
</feature>
<reference evidence="3" key="1">
    <citation type="submission" date="2022-01" db="EMBL/GenBank/DDBJ databases">
        <title>Comparative genomics reveals a dynamic genome evolution in the ectomycorrhizal milk-cap (Lactarius) mushrooms.</title>
        <authorList>
            <consortium name="DOE Joint Genome Institute"/>
            <person name="Lebreton A."/>
            <person name="Tang N."/>
            <person name="Kuo A."/>
            <person name="LaButti K."/>
            <person name="Drula E."/>
            <person name="Barry K."/>
            <person name="Clum A."/>
            <person name="Lipzen A."/>
            <person name="Mousain D."/>
            <person name="Ng V."/>
            <person name="Wang R."/>
            <person name="Wang X."/>
            <person name="Dai Y."/>
            <person name="Henrissat B."/>
            <person name="Grigoriev I.V."/>
            <person name="Guerin-Laguette A."/>
            <person name="Yu F."/>
            <person name="Martin F.M."/>
        </authorList>
    </citation>
    <scope>NUCLEOTIDE SEQUENCE</scope>
    <source>
        <strain evidence="3">QP</strain>
    </source>
</reference>
<comment type="caution">
    <text evidence="3">The sequence shown here is derived from an EMBL/GenBank/DDBJ whole genome shotgun (WGS) entry which is preliminary data.</text>
</comment>
<organism evidence="3 4">
    <name type="scientific">Lactarius akahatsu</name>
    <dbReference type="NCBI Taxonomy" id="416441"/>
    <lineage>
        <taxon>Eukaryota</taxon>
        <taxon>Fungi</taxon>
        <taxon>Dikarya</taxon>
        <taxon>Basidiomycota</taxon>
        <taxon>Agaricomycotina</taxon>
        <taxon>Agaricomycetes</taxon>
        <taxon>Russulales</taxon>
        <taxon>Russulaceae</taxon>
        <taxon>Lactarius</taxon>
    </lineage>
</organism>
<dbReference type="Proteomes" id="UP001201163">
    <property type="component" value="Unassembled WGS sequence"/>
</dbReference>
<accession>A0AAD4QHP4</accession>
<evidence type="ECO:0000256" key="2">
    <source>
        <dbReference type="SAM" id="Phobius"/>
    </source>
</evidence>